<organism evidence="9 10">
    <name type="scientific">Solemya velum gill symbiont</name>
    <dbReference type="NCBI Taxonomy" id="2340"/>
    <lineage>
        <taxon>Bacteria</taxon>
        <taxon>Pseudomonadati</taxon>
        <taxon>Pseudomonadota</taxon>
        <taxon>Gammaproteobacteria</taxon>
        <taxon>sulfur-oxidizing symbionts</taxon>
    </lineage>
</organism>
<keyword evidence="3" id="KW-1134">Transmembrane beta strand</keyword>
<evidence type="ECO:0000256" key="4">
    <source>
        <dbReference type="ARBA" id="ARBA00022692"/>
    </source>
</evidence>
<evidence type="ECO:0000256" key="5">
    <source>
        <dbReference type="ARBA" id="ARBA00022729"/>
    </source>
</evidence>
<reference evidence="9 10" key="1">
    <citation type="journal article" date="2014" name="BMC Genomics">
        <title>The genome of the intracellular bacterium of the coastal bivalve, Solemya velum: a blueprint for thriving in and out of symbiosis.</title>
        <authorList>
            <person name="Dmytrenko O."/>
            <person name="Russell S.L."/>
            <person name="Loo W.T."/>
            <person name="Fontanez K.M."/>
            <person name="Liao L."/>
            <person name="Roeselers G."/>
            <person name="Sharma R."/>
            <person name="Stewart F.J."/>
            <person name="Newton I.L."/>
            <person name="Woyke T."/>
            <person name="Wu D."/>
            <person name="Lang J.M."/>
            <person name="Eisen J.A."/>
            <person name="Cavanaugh C.M."/>
        </authorList>
    </citation>
    <scope>NUCLEOTIDE SEQUENCE [LARGE SCALE GENOMIC DNA]</scope>
    <source>
        <strain evidence="9 10">WH</strain>
    </source>
</reference>
<dbReference type="Proteomes" id="UP000030856">
    <property type="component" value="Unassembled WGS sequence"/>
</dbReference>
<keyword evidence="6" id="KW-0472">Membrane</keyword>
<dbReference type="eggNOG" id="COG2067">
    <property type="taxonomic scope" value="Bacteria"/>
</dbReference>
<dbReference type="STRING" id="2340.JV46_22000"/>
<dbReference type="SUPFAM" id="SSF56935">
    <property type="entry name" value="Porins"/>
    <property type="match status" value="1"/>
</dbReference>
<evidence type="ECO:0000256" key="6">
    <source>
        <dbReference type="ARBA" id="ARBA00023136"/>
    </source>
</evidence>
<name>A0A0B0H819_SOVGS</name>
<sequence length="455" mass="47680">MKKSLTALAISAALVAPAFATNGMAPVGLGQAAKGMGGASIAYPQDTLQGGNNPAGMVHLGNRMDVGIEIFMPDRGFNVGEYGSEGGGEAAEAAGMLNEIEAYSFDGTGSGVMESWFPIPEFGYNRMINDNLSVGVSVFGNGGMNTTYGNNHPFSHLLTAVPAEEGGPCEGNLFACPDVGIDLMQLFVAPTISYKANDKLSIGASLNLIAARFSAEGLYMFGGQSSDMSALTNNGNSYAYGASLRVGMQAQLSDAITVGATYQTKANMSEFDEYAGLFPDQGTMDIPANWGVGIAIKATDKLDIAMDVMQIMYGETNAMGNSPNSLMTGAQLGNSNGPGFGWENQTVYKLGMAYQYSDDLTLRAGLNYGETPVNTEGLGFAFNTLAPGVTEKHVTLGFTKGLGDGASITGSYIRTMSKSQDGLFMLGFPDHTALASDGEIEMDQHAFGISYNKKF</sequence>
<keyword evidence="10" id="KW-1185">Reference proteome</keyword>
<accession>A0A0B0H819</accession>
<dbReference type="PANTHER" id="PTHR35093">
    <property type="entry name" value="OUTER MEMBRANE PROTEIN NMB0088-RELATED"/>
    <property type="match status" value="1"/>
</dbReference>
<comment type="subcellular location">
    <subcellularLocation>
        <location evidence="1">Cell outer membrane</location>
        <topology evidence="1">Multi-pass membrane protein</topology>
    </subcellularLocation>
</comment>
<feature type="chain" id="PRO_5002074683" evidence="8">
    <location>
        <begin position="21"/>
        <end position="455"/>
    </location>
</feature>
<keyword evidence="4" id="KW-0812">Transmembrane</keyword>
<feature type="signal peptide" evidence="8">
    <location>
        <begin position="1"/>
        <end position="20"/>
    </location>
</feature>
<evidence type="ECO:0000256" key="8">
    <source>
        <dbReference type="SAM" id="SignalP"/>
    </source>
</evidence>
<evidence type="ECO:0000256" key="7">
    <source>
        <dbReference type="ARBA" id="ARBA00023237"/>
    </source>
</evidence>
<dbReference type="GO" id="GO:0015483">
    <property type="term" value="F:long-chain fatty acid transporting porin activity"/>
    <property type="evidence" value="ECO:0007669"/>
    <property type="project" value="TreeGrafter"/>
</dbReference>
<dbReference type="PANTHER" id="PTHR35093:SF8">
    <property type="entry name" value="OUTER MEMBRANE PROTEIN NMB0088-RELATED"/>
    <property type="match status" value="1"/>
</dbReference>
<comment type="caution">
    <text evidence="9">The sequence shown here is derived from an EMBL/GenBank/DDBJ whole genome shotgun (WGS) entry which is preliminary data.</text>
</comment>
<evidence type="ECO:0000256" key="3">
    <source>
        <dbReference type="ARBA" id="ARBA00022452"/>
    </source>
</evidence>
<dbReference type="InterPro" id="IPR005017">
    <property type="entry name" value="OMPP1/FadL/TodX"/>
</dbReference>
<evidence type="ECO:0000256" key="1">
    <source>
        <dbReference type="ARBA" id="ARBA00004571"/>
    </source>
</evidence>
<evidence type="ECO:0000313" key="10">
    <source>
        <dbReference type="Proteomes" id="UP000030856"/>
    </source>
</evidence>
<dbReference type="Pfam" id="PF03349">
    <property type="entry name" value="Toluene_X"/>
    <property type="match status" value="1"/>
</dbReference>
<proteinExistence type="inferred from homology"/>
<protein>
    <submittedName>
        <fullName evidence="9">Long-chain fatty acid transporter FadLD, subunit L</fullName>
    </submittedName>
</protein>
<gene>
    <name evidence="9" type="primary">fadL</name>
    <name evidence="9" type="ORF">JV46_22000</name>
</gene>
<keyword evidence="7" id="KW-0998">Cell outer membrane</keyword>
<dbReference type="RefSeq" id="WP_043116050.1">
    <property type="nucleotide sequence ID" value="NZ_JRAA01000001.1"/>
</dbReference>
<dbReference type="GO" id="GO:0009279">
    <property type="term" value="C:cell outer membrane"/>
    <property type="evidence" value="ECO:0007669"/>
    <property type="project" value="UniProtKB-SubCell"/>
</dbReference>
<dbReference type="EMBL" id="JRAA01000001">
    <property type="protein sequence ID" value="KHF26308.1"/>
    <property type="molecule type" value="Genomic_DNA"/>
</dbReference>
<dbReference type="Gene3D" id="2.40.160.60">
    <property type="entry name" value="Outer membrane protein transport protein (OMPP1/FadL/TodX)"/>
    <property type="match status" value="1"/>
</dbReference>
<dbReference type="AlphaFoldDB" id="A0A0B0H819"/>
<comment type="similarity">
    <text evidence="2">Belongs to the OmpP1/FadL family.</text>
</comment>
<evidence type="ECO:0000256" key="2">
    <source>
        <dbReference type="ARBA" id="ARBA00008163"/>
    </source>
</evidence>
<dbReference type="OrthoDB" id="19849at2"/>
<keyword evidence="5 8" id="KW-0732">Signal</keyword>
<evidence type="ECO:0000313" key="9">
    <source>
        <dbReference type="EMBL" id="KHF26308.1"/>
    </source>
</evidence>